<accession>A9NS00</accession>
<keyword evidence="2" id="KW-0539">Nucleus</keyword>
<feature type="compositionally biased region" description="Low complexity" evidence="3">
    <location>
        <begin position="64"/>
        <end position="75"/>
    </location>
</feature>
<evidence type="ECO:0000256" key="1">
    <source>
        <dbReference type="ARBA" id="ARBA00004123"/>
    </source>
</evidence>
<dbReference type="EMBL" id="EF084910">
    <property type="protein sequence ID" value="ABK24219.1"/>
    <property type="molecule type" value="mRNA"/>
</dbReference>
<dbReference type="PANTHER" id="PTHR33172:SF96">
    <property type="entry name" value="PROTEIN OXIDATIVE STRESS 3 LIKE 3"/>
    <property type="match status" value="1"/>
</dbReference>
<sequence length="250" mass="26854">MSPNMPMGVNQKPMINFSNYVNESKGLSKRFEGSPEGQFCPDNESALNGNDGDCVSSCSSSSIGEISSGSSGNPSTLTSCNEEGSGDMEVQSSLKGPLDTLSSMEDALPIKRGISNFISGKSKSFTNLSDAVFVKDLAKPENPYNKKRRHLLACGNNWDRHRFCPPRTNIAGISKKPMHSSKSTLALAIAMSNSENNIRDCEQVLRLPPLPPLPPRGKFQNVDAAPRPLSLKSFSLTDLQGSAGCHAAQF</sequence>
<dbReference type="AlphaFoldDB" id="A9NS00"/>
<dbReference type="GO" id="GO:0005634">
    <property type="term" value="C:nucleus"/>
    <property type="evidence" value="ECO:0007669"/>
    <property type="project" value="UniProtKB-SubCell"/>
</dbReference>
<dbReference type="GO" id="GO:0006950">
    <property type="term" value="P:response to stress"/>
    <property type="evidence" value="ECO:0007669"/>
    <property type="project" value="UniProtKB-ARBA"/>
</dbReference>
<comment type="subcellular location">
    <subcellularLocation>
        <location evidence="1">Nucleus</location>
    </subcellularLocation>
</comment>
<evidence type="ECO:0000313" key="5">
    <source>
        <dbReference type="EMBL" id="ABK24219.1"/>
    </source>
</evidence>
<name>A9NS00_PICSI</name>
<dbReference type="PANTHER" id="PTHR33172">
    <property type="entry name" value="OS08G0516900 PROTEIN"/>
    <property type="match status" value="1"/>
</dbReference>
<dbReference type="InterPro" id="IPR051992">
    <property type="entry name" value="OxStress_Response_Reg"/>
</dbReference>
<evidence type="ECO:0000256" key="3">
    <source>
        <dbReference type="SAM" id="MobiDB-lite"/>
    </source>
</evidence>
<evidence type="ECO:0000313" key="4">
    <source>
        <dbReference type="EMBL" id="ABK23411.1"/>
    </source>
</evidence>
<evidence type="ECO:0000256" key="2">
    <source>
        <dbReference type="ARBA" id="ARBA00023242"/>
    </source>
</evidence>
<feature type="region of interest" description="Disordered" evidence="3">
    <location>
        <begin position="64"/>
        <end position="94"/>
    </location>
</feature>
<dbReference type="EMBL" id="EF084081">
    <property type="protein sequence ID" value="ABK23411.1"/>
    <property type="molecule type" value="mRNA"/>
</dbReference>
<protein>
    <submittedName>
        <fullName evidence="4">Uncharacterized protein</fullName>
    </submittedName>
</protein>
<proteinExistence type="evidence at transcript level"/>
<organism evidence="4">
    <name type="scientific">Picea sitchensis</name>
    <name type="common">Sitka spruce</name>
    <name type="synonym">Pinus sitchensis</name>
    <dbReference type="NCBI Taxonomy" id="3332"/>
    <lineage>
        <taxon>Eukaryota</taxon>
        <taxon>Viridiplantae</taxon>
        <taxon>Streptophyta</taxon>
        <taxon>Embryophyta</taxon>
        <taxon>Tracheophyta</taxon>
        <taxon>Spermatophyta</taxon>
        <taxon>Pinopsida</taxon>
        <taxon>Pinidae</taxon>
        <taxon>Conifers I</taxon>
        <taxon>Pinales</taxon>
        <taxon>Pinaceae</taxon>
        <taxon>Picea</taxon>
    </lineage>
</organism>
<reference evidence="4" key="1">
    <citation type="journal article" date="2008" name="BMC Genomics">
        <title>A conifer genomics resource of 200,000 spruce (Picea spp.) ESTs and 6,464 high-quality, sequence-finished full-length cDNAs for Sitka spruce (Picea sitchensis).</title>
        <authorList>
            <person name="Ralph S.G."/>
            <person name="Chun H.J."/>
            <person name="Kolosova N."/>
            <person name="Cooper D."/>
            <person name="Oddy C."/>
            <person name="Ritland C.E."/>
            <person name="Kirkpatrick R."/>
            <person name="Moore R."/>
            <person name="Barber S."/>
            <person name="Holt R.A."/>
            <person name="Jones S.J."/>
            <person name="Marra M.A."/>
            <person name="Douglas C.J."/>
            <person name="Ritland K."/>
            <person name="Bohlmann J."/>
        </authorList>
    </citation>
    <scope>NUCLEOTIDE SEQUENCE</scope>
    <source>
        <tissue evidence="5">Bark</tissue>
        <tissue evidence="4">Green portion of the leader tissue</tissue>
    </source>
</reference>